<feature type="transmembrane region" description="Helical" evidence="1">
    <location>
        <begin position="12"/>
        <end position="29"/>
    </location>
</feature>
<evidence type="ECO:0000256" key="1">
    <source>
        <dbReference type="SAM" id="Phobius"/>
    </source>
</evidence>
<accession>A0ABD0RN63</accession>
<name>A0ABD0RN63_CIRMR</name>
<dbReference type="Proteomes" id="UP001529510">
    <property type="component" value="Unassembled WGS sequence"/>
</dbReference>
<keyword evidence="1" id="KW-0812">Transmembrane</keyword>
<evidence type="ECO:0000313" key="3">
    <source>
        <dbReference type="Proteomes" id="UP001529510"/>
    </source>
</evidence>
<keyword evidence="3" id="KW-1185">Reference proteome</keyword>
<gene>
    <name evidence="2" type="ORF">M9458_003086</name>
</gene>
<keyword evidence="1" id="KW-1133">Transmembrane helix</keyword>
<proteinExistence type="predicted"/>
<dbReference type="EMBL" id="JAMKFB020000002">
    <property type="protein sequence ID" value="KAL0199899.1"/>
    <property type="molecule type" value="Genomic_DNA"/>
</dbReference>
<comment type="caution">
    <text evidence="2">The sequence shown here is derived from an EMBL/GenBank/DDBJ whole genome shotgun (WGS) entry which is preliminary data.</text>
</comment>
<keyword evidence="1" id="KW-0472">Membrane</keyword>
<dbReference type="AlphaFoldDB" id="A0ABD0RN63"/>
<feature type="transmembrane region" description="Helical" evidence="1">
    <location>
        <begin position="41"/>
        <end position="64"/>
    </location>
</feature>
<protein>
    <submittedName>
        <fullName evidence="2">Uncharacterized protein</fullName>
    </submittedName>
</protein>
<sequence length="141" mass="15654">TVVLHPGLHLPSPIVLIALTPVANQTLYISPGIPPVTHRVLWFCIVVLRVSLVPMLLVFSFLAWPSRFTDYLFAFFPLDYVRGSSAHACCTDYSHILPLLHLFAIVPTLPVFTMSLSRPNKSLHLDPLASYLPLHVTGSQV</sequence>
<feature type="non-terminal residue" evidence="2">
    <location>
        <position position="1"/>
    </location>
</feature>
<organism evidence="2 3">
    <name type="scientific">Cirrhinus mrigala</name>
    <name type="common">Mrigala</name>
    <dbReference type="NCBI Taxonomy" id="683832"/>
    <lineage>
        <taxon>Eukaryota</taxon>
        <taxon>Metazoa</taxon>
        <taxon>Chordata</taxon>
        <taxon>Craniata</taxon>
        <taxon>Vertebrata</taxon>
        <taxon>Euteleostomi</taxon>
        <taxon>Actinopterygii</taxon>
        <taxon>Neopterygii</taxon>
        <taxon>Teleostei</taxon>
        <taxon>Ostariophysi</taxon>
        <taxon>Cypriniformes</taxon>
        <taxon>Cyprinidae</taxon>
        <taxon>Labeoninae</taxon>
        <taxon>Labeonini</taxon>
        <taxon>Cirrhinus</taxon>
    </lineage>
</organism>
<evidence type="ECO:0000313" key="2">
    <source>
        <dbReference type="EMBL" id="KAL0199899.1"/>
    </source>
</evidence>
<reference evidence="2 3" key="1">
    <citation type="submission" date="2024-05" db="EMBL/GenBank/DDBJ databases">
        <title>Genome sequencing and assembly of Indian major carp, Cirrhinus mrigala (Hamilton, 1822).</title>
        <authorList>
            <person name="Mohindra V."/>
            <person name="Chowdhury L.M."/>
            <person name="Lal K."/>
            <person name="Jena J.K."/>
        </authorList>
    </citation>
    <scope>NUCLEOTIDE SEQUENCE [LARGE SCALE GENOMIC DNA]</scope>
    <source>
        <strain evidence="2">CM1030</strain>
        <tissue evidence="2">Blood</tissue>
    </source>
</reference>